<dbReference type="Proteomes" id="UP000275267">
    <property type="component" value="Unassembled WGS sequence"/>
</dbReference>
<feature type="region of interest" description="Disordered" evidence="1">
    <location>
        <begin position="98"/>
        <end position="123"/>
    </location>
</feature>
<dbReference type="OrthoDB" id="1845342at2759"/>
<dbReference type="STRING" id="4540.A0A3L6PNS4"/>
<feature type="compositionally biased region" description="Low complexity" evidence="1">
    <location>
        <begin position="109"/>
        <end position="123"/>
    </location>
</feature>
<name>A0A3L6PNS4_PANMI</name>
<organism evidence="2 3">
    <name type="scientific">Panicum miliaceum</name>
    <name type="common">Proso millet</name>
    <name type="synonym">Broomcorn millet</name>
    <dbReference type="NCBI Taxonomy" id="4540"/>
    <lineage>
        <taxon>Eukaryota</taxon>
        <taxon>Viridiplantae</taxon>
        <taxon>Streptophyta</taxon>
        <taxon>Embryophyta</taxon>
        <taxon>Tracheophyta</taxon>
        <taxon>Spermatophyta</taxon>
        <taxon>Magnoliopsida</taxon>
        <taxon>Liliopsida</taxon>
        <taxon>Poales</taxon>
        <taxon>Poaceae</taxon>
        <taxon>PACMAD clade</taxon>
        <taxon>Panicoideae</taxon>
        <taxon>Panicodae</taxon>
        <taxon>Paniceae</taxon>
        <taxon>Panicinae</taxon>
        <taxon>Panicum</taxon>
        <taxon>Panicum sect. Panicum</taxon>
    </lineage>
</organism>
<accession>A0A3L6PNS4</accession>
<reference evidence="3" key="1">
    <citation type="journal article" date="2019" name="Nat. Commun.">
        <title>The genome of broomcorn millet.</title>
        <authorList>
            <person name="Zou C."/>
            <person name="Miki D."/>
            <person name="Li D."/>
            <person name="Tang Q."/>
            <person name="Xiao L."/>
            <person name="Rajput S."/>
            <person name="Deng P."/>
            <person name="Jia W."/>
            <person name="Huang R."/>
            <person name="Zhang M."/>
            <person name="Sun Y."/>
            <person name="Hu J."/>
            <person name="Fu X."/>
            <person name="Schnable P.S."/>
            <person name="Li F."/>
            <person name="Zhang H."/>
            <person name="Feng B."/>
            <person name="Zhu X."/>
            <person name="Liu R."/>
            <person name="Schnable J.C."/>
            <person name="Zhu J.-K."/>
            <person name="Zhang H."/>
        </authorList>
    </citation>
    <scope>NUCLEOTIDE SEQUENCE [LARGE SCALE GENOMIC DNA]</scope>
</reference>
<gene>
    <name evidence="2" type="ORF">C2845_PM14G09980</name>
</gene>
<evidence type="ECO:0000256" key="1">
    <source>
        <dbReference type="SAM" id="MobiDB-lite"/>
    </source>
</evidence>
<evidence type="ECO:0000313" key="2">
    <source>
        <dbReference type="EMBL" id="RLM60789.1"/>
    </source>
</evidence>
<sequence length="211" mass="23457">MNSLEGEVQLNIPASQAWEMFTSNEIVSKVNPEIDACRRLRRLSRASASDTNGVIHGELKEMFDPYHVTFPFAPVPGKEGEQFIAGWKAEFEPISSSTAPLPENAKDVPPLGSSSSSKPPASSTCWRCCPWKKNVANSMGFDVLNNSMVLCDNYACGYIQCFFFNKGISRLRSLTVRFLFSNSNTEVHLGLEYSMTTLYPPKPESVQRITS</sequence>
<dbReference type="EMBL" id="PQIB02000016">
    <property type="protein sequence ID" value="RLM60789.1"/>
    <property type="molecule type" value="Genomic_DNA"/>
</dbReference>
<comment type="caution">
    <text evidence="2">The sequence shown here is derived from an EMBL/GenBank/DDBJ whole genome shotgun (WGS) entry which is preliminary data.</text>
</comment>
<dbReference type="SUPFAM" id="SSF55961">
    <property type="entry name" value="Bet v1-like"/>
    <property type="match status" value="1"/>
</dbReference>
<dbReference type="AlphaFoldDB" id="A0A3L6PNS4"/>
<evidence type="ECO:0000313" key="3">
    <source>
        <dbReference type="Proteomes" id="UP000275267"/>
    </source>
</evidence>
<keyword evidence="3" id="KW-1185">Reference proteome</keyword>
<protein>
    <submittedName>
        <fullName evidence="2">Uncharacterized protein</fullName>
    </submittedName>
</protein>
<proteinExistence type="predicted"/>